<dbReference type="EMBL" id="CP078145">
    <property type="protein sequence ID" value="QXN92082.1"/>
    <property type="molecule type" value="Genomic_DNA"/>
</dbReference>
<organism evidence="6 7">
    <name type="scientific">Nocardia iowensis</name>
    <dbReference type="NCBI Taxonomy" id="204891"/>
    <lineage>
        <taxon>Bacteria</taxon>
        <taxon>Bacillati</taxon>
        <taxon>Actinomycetota</taxon>
        <taxon>Actinomycetes</taxon>
        <taxon>Mycobacteriales</taxon>
        <taxon>Nocardiaceae</taxon>
        <taxon>Nocardia</taxon>
    </lineage>
</organism>
<evidence type="ECO:0000256" key="2">
    <source>
        <dbReference type="ARBA" id="ARBA00022729"/>
    </source>
</evidence>
<dbReference type="PROSITE" id="PS51257">
    <property type="entry name" value="PROKAR_LIPOPROTEIN"/>
    <property type="match status" value="1"/>
</dbReference>
<keyword evidence="7" id="KW-1185">Reference proteome</keyword>
<reference evidence="6 7" key="1">
    <citation type="submission" date="2021-07" db="EMBL/GenBank/DDBJ databases">
        <title>Whole Genome Sequence of Nocardia Iowensis.</title>
        <authorList>
            <person name="Lamm A."/>
            <person name="Collins-Fairclough A.M."/>
            <person name="Bunk B."/>
            <person name="Sproer C."/>
        </authorList>
    </citation>
    <scope>NUCLEOTIDE SEQUENCE [LARGE SCALE GENOMIC DNA]</scope>
    <source>
        <strain evidence="6 7">NRRL 5646</strain>
    </source>
</reference>
<name>A0ABX8RSW1_NOCIO</name>
<dbReference type="InterPro" id="IPR013595">
    <property type="entry name" value="Pept_S33_TAP-like_C"/>
</dbReference>
<accession>A0ABX8RSW1</accession>
<dbReference type="Pfam" id="PF00561">
    <property type="entry name" value="Abhydrolase_1"/>
    <property type="match status" value="1"/>
</dbReference>
<evidence type="ECO:0000259" key="5">
    <source>
        <dbReference type="Pfam" id="PF08386"/>
    </source>
</evidence>
<evidence type="ECO:0000256" key="3">
    <source>
        <dbReference type="ARBA" id="ARBA00022801"/>
    </source>
</evidence>
<keyword evidence="2" id="KW-0732">Signal</keyword>
<dbReference type="InterPro" id="IPR000073">
    <property type="entry name" value="AB_hydrolase_1"/>
</dbReference>
<dbReference type="GO" id="GO:0016787">
    <property type="term" value="F:hydrolase activity"/>
    <property type="evidence" value="ECO:0007669"/>
    <property type="project" value="UniProtKB-KW"/>
</dbReference>
<evidence type="ECO:0000313" key="7">
    <source>
        <dbReference type="Proteomes" id="UP000694257"/>
    </source>
</evidence>
<evidence type="ECO:0000256" key="1">
    <source>
        <dbReference type="ARBA" id="ARBA00010088"/>
    </source>
</evidence>
<gene>
    <name evidence="6" type="ORF">KV110_02565</name>
</gene>
<dbReference type="InterPro" id="IPR051601">
    <property type="entry name" value="Serine_prot/Carboxylest_S33"/>
</dbReference>
<dbReference type="Proteomes" id="UP000694257">
    <property type="component" value="Chromosome"/>
</dbReference>
<dbReference type="PANTHER" id="PTHR43248:SF29">
    <property type="entry name" value="TRIPEPTIDYL AMINOPEPTIDASE"/>
    <property type="match status" value="1"/>
</dbReference>
<evidence type="ECO:0000259" key="4">
    <source>
        <dbReference type="Pfam" id="PF00561"/>
    </source>
</evidence>
<feature type="domain" description="AB hydrolase-1" evidence="4">
    <location>
        <begin position="114"/>
        <end position="262"/>
    </location>
</feature>
<sequence>MRPNHIGGMTVKRTRGLTAALAGITGLVACAGLVGCAGPEANANTETPALERFYSQQLDWKACGEPKLDEAGAQCADVTVPLDYAEPQGPTLTVAISRIAADPARKHGVMLSNSGGPGGAGLDFMVDVGKAMTPDVRARYDLIGMDPRGVGRSSPVDCHWPRGIGLHSAGVDATSFAESVAMQGDLAARCATTEAARLPYITTRNTARDMDVIRGIFGVDRISYYGTSYGTYLGAVYTQMFPERSDRFVLDSAADPDQYGVVGMMQAMGPANEAALDLWADWVAARDGEYHFGSTRAQVRDTVHGLIRRAADKPIRLGEYEIDDHWLPMVLFVGLDSPDQYEMLAGQVRKIADAADGKPVEVDETLDATLGFALRARPRDNSSQMAIMCGDVAAPRDPQFYWRNIEAARADQPVFGALANNITPCAFWAPPAEPLTVVRNSVPALIVQSTGDTRTAYQGAVAMHNDLSASRMVTLEDVAIHWIFGRYQNSCVYSAVNTYFRDGTLPATDITCQAD</sequence>
<proteinExistence type="inferred from homology"/>
<keyword evidence="3 6" id="KW-0378">Hydrolase</keyword>
<dbReference type="PANTHER" id="PTHR43248">
    <property type="entry name" value="2-SUCCINYL-6-HYDROXY-2,4-CYCLOHEXADIENE-1-CARBOXYLATE SYNTHASE"/>
    <property type="match status" value="1"/>
</dbReference>
<protein>
    <submittedName>
        <fullName evidence="6">Alpha/beta hydrolase</fullName>
    </submittedName>
</protein>
<evidence type="ECO:0000313" key="6">
    <source>
        <dbReference type="EMBL" id="QXN92082.1"/>
    </source>
</evidence>
<dbReference type="Pfam" id="PF08386">
    <property type="entry name" value="Abhydrolase_4"/>
    <property type="match status" value="1"/>
</dbReference>
<feature type="domain" description="Peptidase S33 tripeptidyl aminopeptidase-like C-terminal" evidence="5">
    <location>
        <begin position="413"/>
        <end position="512"/>
    </location>
</feature>
<comment type="similarity">
    <text evidence="1">Belongs to the peptidase S33 family.</text>
</comment>